<dbReference type="EMBL" id="MU155131">
    <property type="protein sequence ID" value="KAF9486138.1"/>
    <property type="molecule type" value="Genomic_DNA"/>
</dbReference>
<gene>
    <name evidence="1" type="ORF">BDN70DRAFT_236416</name>
</gene>
<organism evidence="1 2">
    <name type="scientific">Pholiota conissans</name>
    <dbReference type="NCBI Taxonomy" id="109636"/>
    <lineage>
        <taxon>Eukaryota</taxon>
        <taxon>Fungi</taxon>
        <taxon>Dikarya</taxon>
        <taxon>Basidiomycota</taxon>
        <taxon>Agaricomycotina</taxon>
        <taxon>Agaricomycetes</taxon>
        <taxon>Agaricomycetidae</taxon>
        <taxon>Agaricales</taxon>
        <taxon>Agaricineae</taxon>
        <taxon>Strophariaceae</taxon>
        <taxon>Pholiota</taxon>
    </lineage>
</organism>
<evidence type="ECO:0000313" key="1">
    <source>
        <dbReference type="EMBL" id="KAF9486138.1"/>
    </source>
</evidence>
<dbReference type="AlphaFoldDB" id="A0A9P5ZDN7"/>
<keyword evidence="2" id="KW-1185">Reference proteome</keyword>
<sequence length="95" mass="10751">MCRARNILQKKGYAMRDIDEATTFFRGATYSLWYSEADIKCNKSSNAPKVYSVLGGRCGGSRPVTVPSFLRRSISSFRGVGHRPCGNRRFRRAVR</sequence>
<reference evidence="1" key="1">
    <citation type="submission" date="2020-11" db="EMBL/GenBank/DDBJ databases">
        <authorList>
            <consortium name="DOE Joint Genome Institute"/>
            <person name="Ahrendt S."/>
            <person name="Riley R."/>
            <person name="Andreopoulos W."/>
            <person name="Labutti K."/>
            <person name="Pangilinan J."/>
            <person name="Ruiz-Duenas F.J."/>
            <person name="Barrasa J.M."/>
            <person name="Sanchez-Garcia M."/>
            <person name="Camarero S."/>
            <person name="Miyauchi S."/>
            <person name="Serrano A."/>
            <person name="Linde D."/>
            <person name="Babiker R."/>
            <person name="Drula E."/>
            <person name="Ayuso-Fernandez I."/>
            <person name="Pacheco R."/>
            <person name="Padilla G."/>
            <person name="Ferreira P."/>
            <person name="Barriuso J."/>
            <person name="Kellner H."/>
            <person name="Castanera R."/>
            <person name="Alfaro M."/>
            <person name="Ramirez L."/>
            <person name="Pisabarro A.G."/>
            <person name="Kuo A."/>
            <person name="Tritt A."/>
            <person name="Lipzen A."/>
            <person name="He G."/>
            <person name="Yan M."/>
            <person name="Ng V."/>
            <person name="Cullen D."/>
            <person name="Martin F."/>
            <person name="Rosso M.-N."/>
            <person name="Henrissat B."/>
            <person name="Hibbett D."/>
            <person name="Martinez A.T."/>
            <person name="Grigoriev I.V."/>
        </authorList>
    </citation>
    <scope>NUCLEOTIDE SEQUENCE</scope>
    <source>
        <strain evidence="1">CIRM-BRFM 674</strain>
    </source>
</reference>
<evidence type="ECO:0000313" key="2">
    <source>
        <dbReference type="Proteomes" id="UP000807469"/>
    </source>
</evidence>
<accession>A0A9P5ZDN7</accession>
<comment type="caution">
    <text evidence="1">The sequence shown here is derived from an EMBL/GenBank/DDBJ whole genome shotgun (WGS) entry which is preliminary data.</text>
</comment>
<proteinExistence type="predicted"/>
<protein>
    <submittedName>
        <fullName evidence="1">Uncharacterized protein</fullName>
    </submittedName>
</protein>
<name>A0A9P5ZDN7_9AGAR</name>
<dbReference type="Proteomes" id="UP000807469">
    <property type="component" value="Unassembled WGS sequence"/>
</dbReference>